<accession>A0A813NV96</accession>
<dbReference type="PANTHER" id="PTHR24114">
    <property type="entry name" value="LEUCINE RICH REPEAT FAMILY PROTEIN"/>
    <property type="match status" value="1"/>
</dbReference>
<protein>
    <recommendedName>
        <fullName evidence="1">F-box domain-containing protein</fullName>
    </recommendedName>
</protein>
<dbReference type="Pfam" id="PF13516">
    <property type="entry name" value="LRR_6"/>
    <property type="match status" value="16"/>
</dbReference>
<dbReference type="InterPro" id="IPR001810">
    <property type="entry name" value="F-box_dom"/>
</dbReference>
<dbReference type="SMART" id="SM00368">
    <property type="entry name" value="LRR_RI"/>
    <property type="match status" value="19"/>
</dbReference>
<reference evidence="2" key="1">
    <citation type="submission" date="2021-02" db="EMBL/GenBank/DDBJ databases">
        <authorList>
            <person name="Nowell W R."/>
        </authorList>
    </citation>
    <scope>NUCLEOTIDE SEQUENCE</scope>
</reference>
<dbReference type="Pfam" id="PF00646">
    <property type="entry name" value="F-box"/>
    <property type="match status" value="1"/>
</dbReference>
<organism evidence="2 3">
    <name type="scientific">Adineta steineri</name>
    <dbReference type="NCBI Taxonomy" id="433720"/>
    <lineage>
        <taxon>Eukaryota</taxon>
        <taxon>Metazoa</taxon>
        <taxon>Spiralia</taxon>
        <taxon>Gnathifera</taxon>
        <taxon>Rotifera</taxon>
        <taxon>Eurotatoria</taxon>
        <taxon>Bdelloidea</taxon>
        <taxon>Adinetida</taxon>
        <taxon>Adinetidae</taxon>
        <taxon>Adineta</taxon>
    </lineage>
</organism>
<dbReference type="Gene3D" id="1.20.1280.50">
    <property type="match status" value="1"/>
</dbReference>
<proteinExistence type="predicted"/>
<sequence>MEESYLPNLPVELLHRIFHFCDVQTILCKISNVCKKLHSIVNQYDQHQLTLDIHKYRTNERSIPDHVLYNRVVSLMTRWHRGSEYQKEIFISALLQCTRLRHLTLHYIDDTSIQSLFQKTDKIKLVSLTIKYCSDTSNTTFRVVSLFAEKSKLQKLSWKDLFYKAEVMSWPDQCKLKFLSIDRCFYSQYSFLLRQLPCLETFQVKDIDIDENSMYLPSLNFSFNSQLTHLSITCCSLSTEHLRSLISKTPKLCELDLIYSAEMFKSLINIHEWEKFVRMELSFLKKFQFFISYEFAENDTVRLDTVIAPFRDSFWLNEKCWFTVCEQGLGKSNSDTISLFTIPVTEPAYHSISRYRSHVQYGISSKDNTYYINDQSKDEITLETVHKTFPVLDLTYDLRLKSSHLQFLAHALQNNQTTVELNLAANEIKALDTQYIVEALLNNTTLVTLSISANNIGDQGMYWICKALDTNITLEELELACNYIYAEGAKYLADALRKNIVIESASYYFRMILSFFSQTLTKFELSCNKIGAAGVHYIAEALRHNTTLTILNLHNNDIGNEGAKHIADVLNTNQALIALSMTANNIGDDGMSYICKALHKNITLKELDLNENKITDDGAKSLSETLQNNNTLEKIYLKKNNIGDDGATNLAIALKTNTTVTILNLATNKIDITGAQCLYDELQKNTTLEGLYLSGNRIGIAGAKYLADALRENTTLKTLYLSYNTIGVAGVDYFIEALRYNPIQSLTKLILYPMSDREYISNSNELEARSNVISVLRNSAVFSRSDFEGDVCGYCEVLKIAERIRKNLTSYEKFDEKNIGSAGAQHIGDALRYNTIFLKLEVKSNQMTNKTIQYLNNILLNNSTLQTINLISNNITSTGARHLSDLLRNHITLTTFCLINNRIGDDGLTYLSPTLKDIKTLEILILSRIDMGPIGTESLANALENNTTLSILRLNNNEIGVEGIQSIMIILQRNKTLVEIDLSNNEIGNEGTRIVADFLSTNITLLKLNLGINEIGLSGVKYLGDALEKNTTLTSLYLRRNDIDQNGIEYFSQSLKRNQTLKQIDVSCNPIGRIGIEYLRDLLKSNTTLIELKIGFNYKNYQGNLVNYTNS</sequence>
<evidence type="ECO:0000313" key="2">
    <source>
        <dbReference type="EMBL" id="CAF0741950.1"/>
    </source>
</evidence>
<dbReference type="EMBL" id="CAJNOG010000009">
    <property type="protein sequence ID" value="CAF0741950.1"/>
    <property type="molecule type" value="Genomic_DNA"/>
</dbReference>
<dbReference type="CDD" id="cd09917">
    <property type="entry name" value="F-box_SF"/>
    <property type="match status" value="1"/>
</dbReference>
<dbReference type="InterPro" id="IPR001611">
    <property type="entry name" value="Leu-rich_rpt"/>
</dbReference>
<dbReference type="Proteomes" id="UP000663845">
    <property type="component" value="Unassembled WGS sequence"/>
</dbReference>
<dbReference type="SUPFAM" id="SSF52047">
    <property type="entry name" value="RNI-like"/>
    <property type="match status" value="3"/>
</dbReference>
<feature type="domain" description="F-box" evidence="1">
    <location>
        <begin position="3"/>
        <end position="51"/>
    </location>
</feature>
<gene>
    <name evidence="2" type="ORF">JYZ213_LOCUS1934</name>
</gene>
<name>A0A813NV96_9BILA</name>
<dbReference type="Gene3D" id="3.80.10.10">
    <property type="entry name" value="Ribonuclease Inhibitor"/>
    <property type="match status" value="7"/>
</dbReference>
<dbReference type="PROSITE" id="PS50181">
    <property type="entry name" value="FBOX"/>
    <property type="match status" value="1"/>
</dbReference>
<dbReference type="InterPro" id="IPR032675">
    <property type="entry name" value="LRR_dom_sf"/>
</dbReference>
<dbReference type="SUPFAM" id="SSF81383">
    <property type="entry name" value="F-box domain"/>
    <property type="match status" value="1"/>
</dbReference>
<comment type="caution">
    <text evidence="2">The sequence shown here is derived from an EMBL/GenBank/DDBJ whole genome shotgun (WGS) entry which is preliminary data.</text>
</comment>
<dbReference type="AlphaFoldDB" id="A0A813NV96"/>
<dbReference type="PANTHER" id="PTHR24114:SF2">
    <property type="entry name" value="F-BOX DOMAIN-CONTAINING PROTEIN-RELATED"/>
    <property type="match status" value="1"/>
</dbReference>
<evidence type="ECO:0000313" key="3">
    <source>
        <dbReference type="Proteomes" id="UP000663845"/>
    </source>
</evidence>
<evidence type="ECO:0000259" key="1">
    <source>
        <dbReference type="PROSITE" id="PS50181"/>
    </source>
</evidence>
<dbReference type="InterPro" id="IPR036047">
    <property type="entry name" value="F-box-like_dom_sf"/>
</dbReference>
<dbReference type="InterPro" id="IPR052394">
    <property type="entry name" value="LRR-containing"/>
</dbReference>